<evidence type="ECO:0000313" key="5">
    <source>
        <dbReference type="Proteomes" id="UP000626109"/>
    </source>
</evidence>
<evidence type="ECO:0000313" key="6">
    <source>
        <dbReference type="Proteomes" id="UP000654075"/>
    </source>
</evidence>
<protein>
    <submittedName>
        <fullName evidence="4">Uncharacterized protein</fullName>
    </submittedName>
</protein>
<gene>
    <name evidence="3" type="ORF">PGLA1383_LOCUS22923</name>
    <name evidence="4" type="ORF">PGLA2088_LOCUS34567</name>
</gene>
<dbReference type="EMBL" id="CAJNNV010016931">
    <property type="protein sequence ID" value="CAE8604777.1"/>
    <property type="molecule type" value="Genomic_DNA"/>
</dbReference>
<dbReference type="EMBL" id="CAJNNW010031418">
    <property type="protein sequence ID" value="CAE8707475.1"/>
    <property type="molecule type" value="Genomic_DNA"/>
</dbReference>
<name>A0A813KL67_POLGL</name>
<evidence type="ECO:0000313" key="4">
    <source>
        <dbReference type="EMBL" id="CAE8707475.1"/>
    </source>
</evidence>
<feature type="compositionally biased region" description="Low complexity" evidence="2">
    <location>
        <begin position="133"/>
        <end position="142"/>
    </location>
</feature>
<reference evidence="4" key="1">
    <citation type="submission" date="2021-02" db="EMBL/GenBank/DDBJ databases">
        <authorList>
            <person name="Dougan E. K."/>
            <person name="Rhodes N."/>
            <person name="Thang M."/>
            <person name="Chan C."/>
        </authorList>
    </citation>
    <scope>NUCLEOTIDE SEQUENCE</scope>
</reference>
<organism evidence="4 5">
    <name type="scientific">Polarella glacialis</name>
    <name type="common">Dinoflagellate</name>
    <dbReference type="NCBI Taxonomy" id="89957"/>
    <lineage>
        <taxon>Eukaryota</taxon>
        <taxon>Sar</taxon>
        <taxon>Alveolata</taxon>
        <taxon>Dinophyceae</taxon>
        <taxon>Suessiales</taxon>
        <taxon>Suessiaceae</taxon>
        <taxon>Polarella</taxon>
    </lineage>
</organism>
<proteinExistence type="predicted"/>
<feature type="compositionally biased region" description="Basic and acidic residues" evidence="2">
    <location>
        <begin position="197"/>
        <end position="214"/>
    </location>
</feature>
<feature type="region of interest" description="Disordered" evidence="2">
    <location>
        <begin position="104"/>
        <end position="214"/>
    </location>
</feature>
<evidence type="ECO:0000256" key="1">
    <source>
        <dbReference type="SAM" id="Coils"/>
    </source>
</evidence>
<feature type="non-terminal residue" evidence="4">
    <location>
        <position position="214"/>
    </location>
</feature>
<feature type="non-terminal residue" evidence="4">
    <location>
        <position position="1"/>
    </location>
</feature>
<dbReference type="Proteomes" id="UP000626109">
    <property type="component" value="Unassembled WGS sequence"/>
</dbReference>
<evidence type="ECO:0000313" key="3">
    <source>
        <dbReference type="EMBL" id="CAE8604777.1"/>
    </source>
</evidence>
<dbReference type="AlphaFoldDB" id="A0A813KL67"/>
<sequence>AWQGLSTPLGNSQNEAVELRLRDAEAALRQAADGVADLEARVQGEERVYWTVVQALEQRVGFLEEAWESRQGLEPGLGAAVEQRLAAVEAETTKLLRRLMVPRDPASTIVQDPAARRRGPPSSGPPTPRIDRSSATSAPSSAKKQMPCSRSPDPWALNGGTREPVAVQPVEAEAEAHSTESQGPLLLESPPQTQLSDHQEQSFRESRSLWSDRS</sequence>
<dbReference type="Proteomes" id="UP000654075">
    <property type="component" value="Unassembled WGS sequence"/>
</dbReference>
<evidence type="ECO:0000256" key="2">
    <source>
        <dbReference type="SAM" id="MobiDB-lite"/>
    </source>
</evidence>
<accession>A0A813KL67</accession>
<feature type="coiled-coil region" evidence="1">
    <location>
        <begin position="14"/>
        <end position="41"/>
    </location>
</feature>
<keyword evidence="6" id="KW-1185">Reference proteome</keyword>
<comment type="caution">
    <text evidence="4">The sequence shown here is derived from an EMBL/GenBank/DDBJ whole genome shotgun (WGS) entry which is preliminary data.</text>
</comment>
<keyword evidence="1" id="KW-0175">Coiled coil</keyword>